<dbReference type="AlphaFoldDB" id="A0A371R325"/>
<evidence type="ECO:0000259" key="1">
    <source>
        <dbReference type="Pfam" id="PF08241"/>
    </source>
</evidence>
<feature type="domain" description="Methyltransferase type 11" evidence="1">
    <location>
        <begin position="45"/>
        <end position="134"/>
    </location>
</feature>
<dbReference type="RefSeq" id="WP_116430527.1">
    <property type="nucleotide sequence ID" value="NZ_NMUF01000020.1"/>
</dbReference>
<dbReference type="PANTHER" id="PTHR42912">
    <property type="entry name" value="METHYLTRANSFERASE"/>
    <property type="match status" value="1"/>
</dbReference>
<gene>
    <name evidence="2" type="ORF">CGL52_07840</name>
</gene>
<evidence type="ECO:0000313" key="3">
    <source>
        <dbReference type="Proteomes" id="UP000256877"/>
    </source>
</evidence>
<proteinExistence type="predicted"/>
<dbReference type="PANTHER" id="PTHR42912:SF89">
    <property type="entry name" value="PUTATIVE-RELATED"/>
    <property type="match status" value="1"/>
</dbReference>
<dbReference type="Proteomes" id="UP000256877">
    <property type="component" value="Unassembled WGS sequence"/>
</dbReference>
<dbReference type="OrthoDB" id="1018at2157"/>
<dbReference type="Gene3D" id="3.40.50.150">
    <property type="entry name" value="Vaccinia Virus protein VP39"/>
    <property type="match status" value="1"/>
</dbReference>
<dbReference type="Pfam" id="PF08241">
    <property type="entry name" value="Methyltransf_11"/>
    <property type="match status" value="1"/>
</dbReference>
<dbReference type="GO" id="GO:0008757">
    <property type="term" value="F:S-adenosylmethionine-dependent methyltransferase activity"/>
    <property type="evidence" value="ECO:0007669"/>
    <property type="project" value="InterPro"/>
</dbReference>
<name>A0A371R325_9CREN</name>
<dbReference type="InterPro" id="IPR029063">
    <property type="entry name" value="SAM-dependent_MTases_sf"/>
</dbReference>
<keyword evidence="2" id="KW-0808">Transferase</keyword>
<comment type="caution">
    <text evidence="2">The sequence shown here is derived from an EMBL/GenBank/DDBJ whole genome shotgun (WGS) entry which is preliminary data.</text>
</comment>
<keyword evidence="2" id="KW-0489">Methyltransferase</keyword>
<dbReference type="CDD" id="cd02440">
    <property type="entry name" value="AdoMet_MTases"/>
    <property type="match status" value="1"/>
</dbReference>
<organism evidence="2 3">
    <name type="scientific">Pyrobaculum aerophilum</name>
    <dbReference type="NCBI Taxonomy" id="13773"/>
    <lineage>
        <taxon>Archaea</taxon>
        <taxon>Thermoproteota</taxon>
        <taxon>Thermoprotei</taxon>
        <taxon>Thermoproteales</taxon>
        <taxon>Thermoproteaceae</taxon>
        <taxon>Pyrobaculum</taxon>
    </lineage>
</organism>
<dbReference type="EMBL" id="NMUF01000020">
    <property type="protein sequence ID" value="RFA98201.1"/>
    <property type="molecule type" value="Genomic_DNA"/>
</dbReference>
<accession>A0A371R325</accession>
<protein>
    <submittedName>
        <fullName evidence="2">Methyltransferase type 11</fullName>
    </submittedName>
</protein>
<dbReference type="GO" id="GO:0032259">
    <property type="term" value="P:methylation"/>
    <property type="evidence" value="ECO:0007669"/>
    <property type="project" value="UniProtKB-KW"/>
</dbReference>
<dbReference type="SUPFAM" id="SSF53335">
    <property type="entry name" value="S-adenosyl-L-methionine-dependent methyltransferases"/>
    <property type="match status" value="1"/>
</dbReference>
<dbReference type="InterPro" id="IPR050508">
    <property type="entry name" value="Methyltransf_Superfamily"/>
</dbReference>
<reference evidence="2 3" key="1">
    <citation type="submission" date="2017-07" db="EMBL/GenBank/DDBJ databases">
        <title>Draft genome sequence of aerobic hyperthermophilic archaea, Pyrobaculum aerophilum YKB31 and YKB32.</title>
        <authorList>
            <person name="Mochizuki T."/>
            <person name="Berliner A.J."/>
            <person name="Yoshida-Takashima Y."/>
            <person name="Takaki Y."/>
            <person name="Nunoura T."/>
            <person name="Takai K."/>
        </authorList>
    </citation>
    <scope>NUCLEOTIDE SEQUENCE [LARGE SCALE GENOMIC DNA]</scope>
    <source>
        <strain evidence="2 3">YKB32</strain>
    </source>
</reference>
<sequence length="183" mass="20220">MEIEIFSSRSAWFYNILVSLKLFQWAYGLAYRRISKLAPPGSRVLEIGPGVGELLKILDKGGYAAVGLDISPPMLKYAQRRAPGVSVAGASFKAPLRDGAFDAAVALFTLHHWGDHEPSVREIWRLLKPGGYFIAVEVDLHRMPLVGSHGCTEECMKRVLGMKFAVTIERPFPLLVAVARKAQ</sequence>
<evidence type="ECO:0000313" key="2">
    <source>
        <dbReference type="EMBL" id="RFA98201.1"/>
    </source>
</evidence>
<dbReference type="InterPro" id="IPR013216">
    <property type="entry name" value="Methyltransf_11"/>
</dbReference>